<proteinExistence type="predicted"/>
<accession>F0W695</accession>
<reference evidence="1" key="2">
    <citation type="submission" date="2011-02" db="EMBL/GenBank/DDBJ databases">
        <authorList>
            <person name="MacLean D."/>
        </authorList>
    </citation>
    <scope>NUCLEOTIDE SEQUENCE</scope>
</reference>
<protein>
    <submittedName>
        <fullName evidence="1">AlNc14C24G2395 protein</fullName>
    </submittedName>
</protein>
<sequence>MTGGDEILAWGITTVLWAATSNEANIFEERLTDSVCITRPSPNLFILQFIRINRGLQYKRNEKFNKPALNSLWHSVIIAAAISLNNHFRPIYHTEIKYRKMGQQFHFP</sequence>
<reference evidence="1" key="1">
    <citation type="journal article" date="2011" name="PLoS Biol.">
        <title>Gene gain and loss during evolution of obligate parasitism in the white rust pathogen of Arabidopsis thaliana.</title>
        <authorList>
            <person name="Kemen E."/>
            <person name="Gardiner A."/>
            <person name="Schultz-Larsen T."/>
            <person name="Kemen A.C."/>
            <person name="Balmuth A.L."/>
            <person name="Robert-Seilaniantz A."/>
            <person name="Bailey K."/>
            <person name="Holub E."/>
            <person name="Studholme D.J."/>
            <person name="Maclean D."/>
            <person name="Jones J.D."/>
        </authorList>
    </citation>
    <scope>NUCLEOTIDE SEQUENCE</scope>
</reference>
<evidence type="ECO:0000313" key="1">
    <source>
        <dbReference type="EMBL" id="CCA16638.1"/>
    </source>
</evidence>
<dbReference type="HOGENOM" id="CLU_2201937_0_0_1"/>
<gene>
    <name evidence="1" type="primary">AlNc14C24G2395</name>
    <name evidence="1" type="ORF">ALNC14_027810</name>
</gene>
<dbReference type="AlphaFoldDB" id="F0W695"/>
<name>F0W695_9STRA</name>
<dbReference type="EMBL" id="FR824069">
    <property type="protein sequence ID" value="CCA16638.1"/>
    <property type="molecule type" value="Genomic_DNA"/>
</dbReference>
<organism evidence="1">
    <name type="scientific">Albugo laibachii Nc14</name>
    <dbReference type="NCBI Taxonomy" id="890382"/>
    <lineage>
        <taxon>Eukaryota</taxon>
        <taxon>Sar</taxon>
        <taxon>Stramenopiles</taxon>
        <taxon>Oomycota</taxon>
        <taxon>Peronosporomycetes</taxon>
        <taxon>Albuginales</taxon>
        <taxon>Albuginaceae</taxon>
        <taxon>Albugo</taxon>
    </lineage>
</organism>